<feature type="domain" description="RNA polymerase sigma-70 region 4" evidence="6">
    <location>
        <begin position="17"/>
        <end position="50"/>
    </location>
</feature>
<dbReference type="Gene3D" id="3.40.50.1360">
    <property type="match status" value="1"/>
</dbReference>
<dbReference type="GO" id="GO:0030246">
    <property type="term" value="F:carbohydrate binding"/>
    <property type="evidence" value="ECO:0007669"/>
    <property type="project" value="InterPro"/>
</dbReference>
<accession>A0A4P6LUK3</accession>
<gene>
    <name evidence="7" type="primary">deoR_1</name>
    <name evidence="7" type="ORF">PMF13cell1_00906</name>
</gene>
<sequence length="321" mass="36200">MTEKELKKLSLLAEVACDYYERGLDQSEIADRLYLSRTRVSRLLKEAMEKGIVKITIDYSYEKYNRHYELEERFLSRFPLKNVLILNNRNRDLRFLQRDVANLAASYVTDSLKKNMVIGTAWGTTLADMLKFLYPVDIPVDVVQLMGAVPCKTPNCTPQSIVAGMADRLGGHADFLNMPLYIEDDYVREKICKDSNNAVILNKGMFSDMIITSVIDVERVGEKDIWLGYMTPELYEELIQKGAVGSIFAHFYDKNGNEINCAWNQKCVSIPFKYIKSVPDVVVVASSPLKAQAILSAIKGNLIDTLVTDGTTATAVLNLLQ</sequence>
<evidence type="ECO:0000256" key="2">
    <source>
        <dbReference type="ARBA" id="ARBA00023015"/>
    </source>
</evidence>
<organism evidence="7 8">
    <name type="scientific">Blautia producta</name>
    <dbReference type="NCBI Taxonomy" id="33035"/>
    <lineage>
        <taxon>Bacteria</taxon>
        <taxon>Bacillati</taxon>
        <taxon>Bacillota</taxon>
        <taxon>Clostridia</taxon>
        <taxon>Lachnospirales</taxon>
        <taxon>Lachnospiraceae</taxon>
        <taxon>Blautia</taxon>
    </lineage>
</organism>
<dbReference type="GO" id="GO:0006352">
    <property type="term" value="P:DNA-templated transcription initiation"/>
    <property type="evidence" value="ECO:0007669"/>
    <property type="project" value="InterPro"/>
</dbReference>
<dbReference type="Proteomes" id="UP000289794">
    <property type="component" value="Chromosome"/>
</dbReference>
<dbReference type="RefSeq" id="WP_029471204.1">
    <property type="nucleotide sequence ID" value="NZ_AP031439.1"/>
</dbReference>
<dbReference type="InterPro" id="IPR037171">
    <property type="entry name" value="NagB/RpiA_transferase-like"/>
</dbReference>
<keyword evidence="3" id="KW-0238">DNA-binding</keyword>
<dbReference type="Pfam" id="PF04545">
    <property type="entry name" value="Sigma70_r4"/>
    <property type="match status" value="1"/>
</dbReference>
<keyword evidence="2" id="KW-0805">Transcription regulation</keyword>
<feature type="domain" description="Sugar-binding" evidence="5">
    <location>
        <begin position="64"/>
        <end position="318"/>
    </location>
</feature>
<dbReference type="InterPro" id="IPR036390">
    <property type="entry name" value="WH_DNA-bd_sf"/>
</dbReference>
<dbReference type="Pfam" id="PF04198">
    <property type="entry name" value="Sugar-bind"/>
    <property type="match status" value="1"/>
</dbReference>
<dbReference type="InterPro" id="IPR051054">
    <property type="entry name" value="SorC_transcr_regulators"/>
</dbReference>
<dbReference type="InterPro" id="IPR007630">
    <property type="entry name" value="RNA_pol_sigma70_r4"/>
</dbReference>
<comment type="similarity">
    <text evidence="1">Belongs to the SorC transcriptional regulatory family.</text>
</comment>
<dbReference type="PANTHER" id="PTHR34294">
    <property type="entry name" value="TRANSCRIPTIONAL REGULATOR-RELATED"/>
    <property type="match status" value="1"/>
</dbReference>
<dbReference type="InterPro" id="IPR036388">
    <property type="entry name" value="WH-like_DNA-bd_sf"/>
</dbReference>
<dbReference type="KEGG" id="bpro:PMF13cell1_00906"/>
<dbReference type="InterPro" id="IPR007324">
    <property type="entry name" value="Sugar-bd_dom_put"/>
</dbReference>
<evidence type="ECO:0000256" key="4">
    <source>
        <dbReference type="ARBA" id="ARBA00023163"/>
    </source>
</evidence>
<dbReference type="Gene3D" id="1.10.10.10">
    <property type="entry name" value="Winged helix-like DNA-binding domain superfamily/Winged helix DNA-binding domain"/>
    <property type="match status" value="1"/>
</dbReference>
<evidence type="ECO:0000259" key="6">
    <source>
        <dbReference type="Pfam" id="PF04545"/>
    </source>
</evidence>
<evidence type="ECO:0000259" key="5">
    <source>
        <dbReference type="Pfam" id="PF04198"/>
    </source>
</evidence>
<dbReference type="PANTHER" id="PTHR34294:SF1">
    <property type="entry name" value="TRANSCRIPTIONAL REGULATOR LSRR"/>
    <property type="match status" value="1"/>
</dbReference>
<dbReference type="AlphaFoldDB" id="A0A4P6LUK3"/>
<reference evidence="7 8" key="1">
    <citation type="submission" date="2019-01" db="EMBL/GenBank/DDBJ databases">
        <title>PMF-metabolizing Aryl O-demethylase.</title>
        <authorList>
            <person name="Kim M."/>
        </authorList>
    </citation>
    <scope>NUCLEOTIDE SEQUENCE [LARGE SCALE GENOMIC DNA]</scope>
    <source>
        <strain evidence="7 8">PMF1</strain>
    </source>
</reference>
<evidence type="ECO:0000313" key="8">
    <source>
        <dbReference type="Proteomes" id="UP000289794"/>
    </source>
</evidence>
<keyword evidence="4" id="KW-0804">Transcription</keyword>
<dbReference type="EMBL" id="CP035945">
    <property type="protein sequence ID" value="QBE95385.1"/>
    <property type="molecule type" value="Genomic_DNA"/>
</dbReference>
<protein>
    <submittedName>
        <fullName evidence="7">Deoxyribonucleoside regulator</fullName>
    </submittedName>
</protein>
<dbReference type="SUPFAM" id="SSF46785">
    <property type="entry name" value="Winged helix' DNA-binding domain"/>
    <property type="match status" value="1"/>
</dbReference>
<dbReference type="SUPFAM" id="SSF100950">
    <property type="entry name" value="NagB/RpiA/CoA transferase-like"/>
    <property type="match status" value="1"/>
</dbReference>
<evidence type="ECO:0000256" key="3">
    <source>
        <dbReference type="ARBA" id="ARBA00023125"/>
    </source>
</evidence>
<evidence type="ECO:0000256" key="1">
    <source>
        <dbReference type="ARBA" id="ARBA00010466"/>
    </source>
</evidence>
<dbReference type="GO" id="GO:0003677">
    <property type="term" value="F:DNA binding"/>
    <property type="evidence" value="ECO:0007669"/>
    <property type="project" value="UniProtKB-KW"/>
</dbReference>
<proteinExistence type="inferred from homology"/>
<evidence type="ECO:0000313" key="7">
    <source>
        <dbReference type="EMBL" id="QBE95385.1"/>
    </source>
</evidence>
<name>A0A4P6LUK3_9FIRM</name>
<dbReference type="GO" id="GO:0003700">
    <property type="term" value="F:DNA-binding transcription factor activity"/>
    <property type="evidence" value="ECO:0007669"/>
    <property type="project" value="InterPro"/>
</dbReference>